<proteinExistence type="predicted"/>
<organism evidence="2 3">
    <name type="scientific">Leptospira broomii serovar Hurstbridge str. 5399</name>
    <dbReference type="NCBI Taxonomy" id="1049789"/>
    <lineage>
        <taxon>Bacteria</taxon>
        <taxon>Pseudomonadati</taxon>
        <taxon>Spirochaetota</taxon>
        <taxon>Spirochaetia</taxon>
        <taxon>Leptospirales</taxon>
        <taxon>Leptospiraceae</taxon>
        <taxon>Leptospira</taxon>
    </lineage>
</organism>
<dbReference type="Proteomes" id="UP000015454">
    <property type="component" value="Unassembled WGS sequence"/>
</dbReference>
<dbReference type="AlphaFoldDB" id="T0F7U4"/>
<name>T0F7U4_9LEPT</name>
<comment type="caution">
    <text evidence="2">The sequence shown here is derived from an EMBL/GenBank/DDBJ whole genome shotgun (WGS) entry which is preliminary data.</text>
</comment>
<dbReference type="NCBIfam" id="NF047584">
    <property type="entry name" value="LIC11612_FN_binding"/>
    <property type="match status" value="1"/>
</dbReference>
<gene>
    <name evidence="2" type="ORF">LEP1GSC050_1215</name>
</gene>
<sequence>MRSQGVSAARKDSPIGIVVYCSHPEKEGPYSKVWERNLSLWYKAYKKRKQEEGGGSFLIASVPQLPKNSPELERLRQEIGFEILFPGDQTISINDKPVSDKVKTTDTIEKEPQSTESTAKPIKRRKTKKAKKEVKQKENPSNQANGKREKKPNSDKSPVIAVSKSVAGLKFLFYSPALTVFKTPGTASWKEEFQSQISLVKREEDLHFLLVQDPNQLSIDAPNIIAGEIHSLRPILLGDLPAVTLLSYSSPLRFFEGEYSFGCGANPNSLKISVLELFFRNGKMIRISEESYTLNSSDSNKSWILESN</sequence>
<dbReference type="RefSeq" id="WP_020987927.1">
    <property type="nucleotide sequence ID" value="NZ_AHMO02000011.1"/>
</dbReference>
<feature type="region of interest" description="Disordered" evidence="1">
    <location>
        <begin position="94"/>
        <end position="158"/>
    </location>
</feature>
<keyword evidence="3" id="KW-1185">Reference proteome</keyword>
<feature type="compositionally biased region" description="Basic and acidic residues" evidence="1">
    <location>
        <begin position="97"/>
        <end position="113"/>
    </location>
</feature>
<reference evidence="2" key="1">
    <citation type="submission" date="2013-05" db="EMBL/GenBank/DDBJ databases">
        <authorList>
            <person name="Harkins D.M."/>
            <person name="Durkin A.S."/>
            <person name="Brinkac L.M."/>
            <person name="Haft D.H."/>
            <person name="Selengut J.D."/>
            <person name="Sanka R."/>
            <person name="DePew J."/>
            <person name="Purushe J."/>
            <person name="Hartskeerl R.A."/>
            <person name="Ahmed A."/>
            <person name="van der Linden H."/>
            <person name="Goris M.G.A."/>
            <person name="Vinetz J.M."/>
            <person name="Sutton G.G."/>
            <person name="Nierman W.C."/>
            <person name="Fouts D.E."/>
        </authorList>
    </citation>
    <scope>NUCLEOTIDE SEQUENCE [LARGE SCALE GENOMIC DNA]</scope>
    <source>
        <strain evidence="2">5399</strain>
    </source>
</reference>
<protein>
    <submittedName>
        <fullName evidence="2">Uncharacterized protein</fullName>
    </submittedName>
</protein>
<feature type="compositionally biased region" description="Basic residues" evidence="1">
    <location>
        <begin position="121"/>
        <end position="132"/>
    </location>
</feature>
<evidence type="ECO:0000256" key="1">
    <source>
        <dbReference type="SAM" id="MobiDB-lite"/>
    </source>
</evidence>
<evidence type="ECO:0000313" key="2">
    <source>
        <dbReference type="EMBL" id="EQA43562.1"/>
    </source>
</evidence>
<dbReference type="EMBL" id="AHMO02000011">
    <property type="protein sequence ID" value="EQA43562.1"/>
    <property type="molecule type" value="Genomic_DNA"/>
</dbReference>
<dbReference type="STRING" id="1049789.LEP1GSC050_1215"/>
<accession>T0F7U4</accession>
<evidence type="ECO:0000313" key="3">
    <source>
        <dbReference type="Proteomes" id="UP000015454"/>
    </source>
</evidence>